<dbReference type="InParanoid" id="A0A5J5EW75"/>
<organism evidence="1 2">
    <name type="scientific">Sphaerosporella brunnea</name>
    <dbReference type="NCBI Taxonomy" id="1250544"/>
    <lineage>
        <taxon>Eukaryota</taxon>
        <taxon>Fungi</taxon>
        <taxon>Dikarya</taxon>
        <taxon>Ascomycota</taxon>
        <taxon>Pezizomycotina</taxon>
        <taxon>Pezizomycetes</taxon>
        <taxon>Pezizales</taxon>
        <taxon>Pyronemataceae</taxon>
        <taxon>Sphaerosporella</taxon>
    </lineage>
</organism>
<dbReference type="AlphaFoldDB" id="A0A5J5EW75"/>
<evidence type="ECO:0000313" key="2">
    <source>
        <dbReference type="Proteomes" id="UP000326924"/>
    </source>
</evidence>
<protein>
    <submittedName>
        <fullName evidence="1">Uncharacterized protein</fullName>
    </submittedName>
</protein>
<evidence type="ECO:0000313" key="1">
    <source>
        <dbReference type="EMBL" id="KAA8904495.1"/>
    </source>
</evidence>
<dbReference type="PROSITE" id="PS51257">
    <property type="entry name" value="PROKAR_LIPOPROTEIN"/>
    <property type="match status" value="1"/>
</dbReference>
<dbReference type="EMBL" id="VXIS01000108">
    <property type="protein sequence ID" value="KAA8904495.1"/>
    <property type="molecule type" value="Genomic_DNA"/>
</dbReference>
<accession>A0A5J5EW75</accession>
<sequence length="221" mass="24770">MRKPRFGKMQAKHTPPFPLLRSFANTCSCLLFSSCRTPSRHRVQFNSSRSIRTWSGDFVCSIQASIFSHGLLHFSPLDADSSASKTPLFRTTTGSPLIGLQADVSPLLCTGFRWPEKKVSLCSAHFDGDNSTLYIGGLVMYLLVGYPQERCWFRKKHTLSSENLDHHFALLFCVHSSEALVQSEWLCGRRREFVASVTGEAPSEQELSCRFGDVVVTMEPS</sequence>
<keyword evidence="2" id="KW-1185">Reference proteome</keyword>
<comment type="caution">
    <text evidence="1">The sequence shown here is derived from an EMBL/GenBank/DDBJ whole genome shotgun (WGS) entry which is preliminary data.</text>
</comment>
<name>A0A5J5EW75_9PEZI</name>
<reference evidence="1 2" key="1">
    <citation type="submission" date="2019-09" db="EMBL/GenBank/DDBJ databases">
        <title>Draft genome of the ectomycorrhizal ascomycete Sphaerosporella brunnea.</title>
        <authorList>
            <consortium name="DOE Joint Genome Institute"/>
            <person name="Benucci G.M."/>
            <person name="Marozzi G."/>
            <person name="Antonielli L."/>
            <person name="Sanchez S."/>
            <person name="Marco P."/>
            <person name="Wang X."/>
            <person name="Falini L.B."/>
            <person name="Barry K."/>
            <person name="Haridas S."/>
            <person name="Lipzen A."/>
            <person name="Labutti K."/>
            <person name="Grigoriev I.V."/>
            <person name="Murat C."/>
            <person name="Martin F."/>
            <person name="Albertini E."/>
            <person name="Donnini D."/>
            <person name="Bonito G."/>
        </authorList>
    </citation>
    <scope>NUCLEOTIDE SEQUENCE [LARGE SCALE GENOMIC DNA]</scope>
    <source>
        <strain evidence="1 2">Sb_GMNB300</strain>
    </source>
</reference>
<dbReference type="Proteomes" id="UP000326924">
    <property type="component" value="Unassembled WGS sequence"/>
</dbReference>
<gene>
    <name evidence="1" type="ORF">FN846DRAFT_32989</name>
</gene>
<proteinExistence type="predicted"/>